<evidence type="ECO:0000313" key="3">
    <source>
        <dbReference type="Proteomes" id="UP000663760"/>
    </source>
</evidence>
<gene>
    <name evidence="2" type="ORF">SI8410_10013986</name>
</gene>
<name>A0A7I8L1W7_SPIIN</name>
<keyword evidence="3" id="KW-1185">Reference proteome</keyword>
<dbReference type="EMBL" id="LR746273">
    <property type="protein sequence ID" value="CAA7403308.1"/>
    <property type="molecule type" value="Genomic_DNA"/>
</dbReference>
<dbReference type="AlphaFoldDB" id="A0A7I8L1W7"/>
<evidence type="ECO:0000313" key="2">
    <source>
        <dbReference type="EMBL" id="CAA7403308.1"/>
    </source>
</evidence>
<accession>A0A7I8L1W7</accession>
<dbReference type="Proteomes" id="UP000663760">
    <property type="component" value="Chromosome 10"/>
</dbReference>
<protein>
    <submittedName>
        <fullName evidence="2">Uncharacterized protein</fullName>
    </submittedName>
</protein>
<proteinExistence type="predicted"/>
<reference evidence="2" key="1">
    <citation type="submission" date="2020-02" db="EMBL/GenBank/DDBJ databases">
        <authorList>
            <person name="Scholz U."/>
            <person name="Mascher M."/>
            <person name="Fiebig A."/>
        </authorList>
    </citation>
    <scope>NUCLEOTIDE SEQUENCE</scope>
</reference>
<evidence type="ECO:0000256" key="1">
    <source>
        <dbReference type="SAM" id="MobiDB-lite"/>
    </source>
</evidence>
<organism evidence="2 3">
    <name type="scientific">Spirodela intermedia</name>
    <name type="common">Intermediate duckweed</name>
    <dbReference type="NCBI Taxonomy" id="51605"/>
    <lineage>
        <taxon>Eukaryota</taxon>
        <taxon>Viridiplantae</taxon>
        <taxon>Streptophyta</taxon>
        <taxon>Embryophyta</taxon>
        <taxon>Tracheophyta</taxon>
        <taxon>Spermatophyta</taxon>
        <taxon>Magnoliopsida</taxon>
        <taxon>Liliopsida</taxon>
        <taxon>Araceae</taxon>
        <taxon>Lemnoideae</taxon>
        <taxon>Spirodela</taxon>
    </lineage>
</organism>
<sequence length="59" mass="6364">MGGRRGRPSAPAGEAKIRRRDLAPTPAPFSPVAAVNTRRRGEQWGCYGKAAGPPSPWRH</sequence>
<feature type="region of interest" description="Disordered" evidence="1">
    <location>
        <begin position="1"/>
        <end position="59"/>
    </location>
</feature>